<protein>
    <submittedName>
        <fullName evidence="2">Branched-chain amino acid ABC transporter substrate-binding protein</fullName>
    </submittedName>
</protein>
<reference evidence="2 3" key="1">
    <citation type="journal article" date="2023" name="Microbiol. Spectr.">
        <title>Synergy between Genome Mining, Metabolomics, and Bioinformatics Uncovers Antibacterial Chlorinated Carbazole Alkaloids and Their Biosynthetic Gene Cluster from Streptomyces tubbatahanensis sp. nov., a Novel Actinomycete Isolated from Sulu Sea, Philippines.</title>
        <authorList>
            <person name="Tenebro C.P."/>
            <person name="Trono D.J.V.L."/>
            <person name="Balida L.A.P."/>
            <person name="Bayog L.K.A."/>
            <person name="Bruna J.R."/>
            <person name="Sabido E.M."/>
            <person name="Caspe D.P.C."/>
            <person name="de Los Santos E.L.C."/>
            <person name="Saludes J.P."/>
            <person name="Dalisay D.S."/>
        </authorList>
    </citation>
    <scope>NUCLEOTIDE SEQUENCE [LARGE SCALE GENOMIC DNA]</scope>
    <source>
        <strain evidence="2 3">DSD3025</strain>
    </source>
</reference>
<dbReference type="EMBL" id="CP093846">
    <property type="protein sequence ID" value="UNS99551.1"/>
    <property type="molecule type" value="Genomic_DNA"/>
</dbReference>
<organism evidence="2 3">
    <name type="scientific">Streptomyces tubbatahanensis</name>
    <dbReference type="NCBI Taxonomy" id="2923272"/>
    <lineage>
        <taxon>Bacteria</taxon>
        <taxon>Bacillati</taxon>
        <taxon>Actinomycetota</taxon>
        <taxon>Actinomycetes</taxon>
        <taxon>Kitasatosporales</taxon>
        <taxon>Streptomycetaceae</taxon>
        <taxon>Streptomyces</taxon>
    </lineage>
</organism>
<sequence length="510" mass="56116">MFRITWPLHIVKRVAALVVTLAVLGVAVPLTYQWVQERQTRCADGVVKKDVRSRPGEQECVGISDGSHVFAPHLREVSRRIEAENERVAKKGAPYVSVAYMTTFTLTDKDSNSEESVRHELEGAYLAQRRHNAGDLRGSPRIRLLIVNPGSESAHWRDVVDQLAERRDAPDRLVAITGLGPSTKENKEALRALSRHRIAMVAGTMTATDFHSIDGFVRVAPPNTDEARAAAAFLRREKYRTAVVVQDIAPTNRYANTLGPAFEEAFADGSGEHRIVADEELTFDSSASTGWENELRHMTGQLCQQKPQVVFFAGRGRHLTHFLDALANRTCTRQDFLVVTGDDTSNLTSRELERAYDTGVEVLYTGLAHPDMWQGSEAGKRAVSAATAAKFRDGGELDRWFPHDTRDDGQAIMAHDAVLTAARGAGMAAQWGGEVTGESVGRMFHKMNLEQRVPGGSGFLSFRNNGDPRNKAVPILRLTENKRAEFVEVSAPSGAPPGDGQKERDASKAR</sequence>
<keyword evidence="3" id="KW-1185">Reference proteome</keyword>
<accession>A0ABY3XYH5</accession>
<proteinExistence type="predicted"/>
<dbReference type="RefSeq" id="WP_242755328.1">
    <property type="nucleotide sequence ID" value="NZ_CP093846.1"/>
</dbReference>
<feature type="compositionally biased region" description="Basic and acidic residues" evidence="1">
    <location>
        <begin position="500"/>
        <end position="510"/>
    </location>
</feature>
<evidence type="ECO:0000313" key="3">
    <source>
        <dbReference type="Proteomes" id="UP001202244"/>
    </source>
</evidence>
<feature type="region of interest" description="Disordered" evidence="1">
    <location>
        <begin position="487"/>
        <end position="510"/>
    </location>
</feature>
<dbReference type="InterPro" id="IPR028082">
    <property type="entry name" value="Peripla_BP_I"/>
</dbReference>
<gene>
    <name evidence="2" type="ORF">MMF93_26200</name>
</gene>
<evidence type="ECO:0000313" key="2">
    <source>
        <dbReference type="EMBL" id="UNS99551.1"/>
    </source>
</evidence>
<dbReference type="SUPFAM" id="SSF53822">
    <property type="entry name" value="Periplasmic binding protein-like I"/>
    <property type="match status" value="1"/>
</dbReference>
<name>A0ABY3XYH5_9ACTN</name>
<dbReference type="Gene3D" id="3.40.50.2300">
    <property type="match status" value="2"/>
</dbReference>
<evidence type="ECO:0000256" key="1">
    <source>
        <dbReference type="SAM" id="MobiDB-lite"/>
    </source>
</evidence>
<dbReference type="Proteomes" id="UP001202244">
    <property type="component" value="Chromosome"/>
</dbReference>